<dbReference type="OrthoDB" id="417697at2759"/>
<organism evidence="1 2">
    <name type="scientific">Rhodotorula mucilaginosa</name>
    <name type="common">Yeast</name>
    <name type="synonym">Rhodotorula rubra</name>
    <dbReference type="NCBI Taxonomy" id="5537"/>
    <lineage>
        <taxon>Eukaryota</taxon>
        <taxon>Fungi</taxon>
        <taxon>Dikarya</taxon>
        <taxon>Basidiomycota</taxon>
        <taxon>Pucciniomycotina</taxon>
        <taxon>Microbotryomycetes</taxon>
        <taxon>Sporidiobolales</taxon>
        <taxon>Sporidiobolaceae</taxon>
        <taxon>Rhodotorula</taxon>
    </lineage>
</organism>
<evidence type="ECO:0008006" key="3">
    <source>
        <dbReference type="Google" id="ProtNLM"/>
    </source>
</evidence>
<dbReference type="Pfam" id="PF13875">
    <property type="entry name" value="DUF4202"/>
    <property type="match status" value="1"/>
</dbReference>
<gene>
    <name evidence="1" type="ORF">C6P46_007131</name>
</gene>
<dbReference type="Proteomes" id="UP000777482">
    <property type="component" value="Unassembled WGS sequence"/>
</dbReference>
<reference evidence="1 2" key="1">
    <citation type="submission" date="2020-11" db="EMBL/GenBank/DDBJ databases">
        <title>Kefir isolates.</title>
        <authorList>
            <person name="Marcisauskas S."/>
            <person name="Kim Y."/>
            <person name="Blasche S."/>
        </authorList>
    </citation>
    <scope>NUCLEOTIDE SEQUENCE [LARGE SCALE GENOMIC DNA]</scope>
    <source>
        <strain evidence="1 2">KR</strain>
    </source>
</reference>
<sequence length="237" mass="26558">MARLDKALELLDELHAQDPSHPHSLEYHRSLAHYTRHLSPSASPPSEALTLAANAQHVHRWKRPRTEYPDGLAGYKMWRTALNKYHADILHQVMRSAGYDDQRDAPLFARTRDLLLKRTLQRPPLPADTALLKDPEAHLFEDAICLTFLARDFASFAAEYQPSSTATTGDQAPARAGGLEKLGKIVSRTWAKMTVRGRRVAVDELVQTLDPELQRVVVEAVTQCEEAEKEAAVAHSD</sequence>
<evidence type="ECO:0000313" key="1">
    <source>
        <dbReference type="EMBL" id="KAG0656411.1"/>
    </source>
</evidence>
<dbReference type="PANTHER" id="PTHR41729">
    <property type="entry name" value="GLUTAMYL-TRNA SYNTHETASE"/>
    <property type="match status" value="1"/>
</dbReference>
<dbReference type="PANTHER" id="PTHR41729:SF1">
    <property type="entry name" value="GLUTAMYL-TRNA SYNTHETASE"/>
    <property type="match status" value="1"/>
</dbReference>
<evidence type="ECO:0000313" key="2">
    <source>
        <dbReference type="Proteomes" id="UP000777482"/>
    </source>
</evidence>
<protein>
    <recommendedName>
        <fullName evidence="3">Glutamyl-tRNA synthetase</fullName>
    </recommendedName>
</protein>
<comment type="caution">
    <text evidence="1">The sequence shown here is derived from an EMBL/GenBank/DDBJ whole genome shotgun (WGS) entry which is preliminary data.</text>
</comment>
<name>A0A9P6VVV5_RHOMI</name>
<dbReference type="AlphaFoldDB" id="A0A9P6VVV5"/>
<keyword evidence="2" id="KW-1185">Reference proteome</keyword>
<accession>A0A9P6VVV5</accession>
<dbReference type="InterPro" id="IPR025255">
    <property type="entry name" value="DUF4202"/>
</dbReference>
<dbReference type="EMBL" id="PUHQ01000098">
    <property type="protein sequence ID" value="KAG0656411.1"/>
    <property type="molecule type" value="Genomic_DNA"/>
</dbReference>
<proteinExistence type="predicted"/>